<dbReference type="AlphaFoldDB" id="A0A9K3IEL9"/>
<accession>A0A9K3IEL9</accession>
<name>A0A9K3IEL9_HELAN</name>
<evidence type="ECO:0000313" key="1">
    <source>
        <dbReference type="EMBL" id="KAF5794744.1"/>
    </source>
</evidence>
<organism evidence="1 2">
    <name type="scientific">Helianthus annuus</name>
    <name type="common">Common sunflower</name>
    <dbReference type="NCBI Taxonomy" id="4232"/>
    <lineage>
        <taxon>Eukaryota</taxon>
        <taxon>Viridiplantae</taxon>
        <taxon>Streptophyta</taxon>
        <taxon>Embryophyta</taxon>
        <taxon>Tracheophyta</taxon>
        <taxon>Spermatophyta</taxon>
        <taxon>Magnoliopsida</taxon>
        <taxon>eudicotyledons</taxon>
        <taxon>Gunneridae</taxon>
        <taxon>Pentapetalae</taxon>
        <taxon>asterids</taxon>
        <taxon>campanulids</taxon>
        <taxon>Asterales</taxon>
        <taxon>Asteraceae</taxon>
        <taxon>Asteroideae</taxon>
        <taxon>Heliantheae alliance</taxon>
        <taxon>Heliantheae</taxon>
        <taxon>Helianthus</taxon>
    </lineage>
</organism>
<dbReference type="EMBL" id="MNCJ02000323">
    <property type="protein sequence ID" value="KAF5794744.1"/>
    <property type="molecule type" value="Genomic_DNA"/>
</dbReference>
<sequence>MDNTDRNILYEAAVEGWWWKEKYILKIHKSAATVAINENADTILHVAVEMGQNYFVEKLVEFLNDEKILKHKILRVEQPYTLRQWLVICTQPNSWFRRGKRSWW</sequence>
<reference evidence="1" key="2">
    <citation type="submission" date="2020-06" db="EMBL/GenBank/DDBJ databases">
        <title>Helianthus annuus Genome sequencing and assembly Release 2.</title>
        <authorList>
            <person name="Gouzy J."/>
            <person name="Langlade N."/>
            <person name="Munos S."/>
        </authorList>
    </citation>
    <scope>NUCLEOTIDE SEQUENCE</scope>
    <source>
        <tissue evidence="1">Leaves</tissue>
    </source>
</reference>
<protein>
    <recommendedName>
        <fullName evidence="3">Ankyrin repeat-containing domain-containing protein</fullName>
    </recommendedName>
</protein>
<dbReference type="Proteomes" id="UP000215914">
    <property type="component" value="Unassembled WGS sequence"/>
</dbReference>
<reference evidence="1" key="1">
    <citation type="journal article" date="2017" name="Nature">
        <title>The sunflower genome provides insights into oil metabolism, flowering and Asterid evolution.</title>
        <authorList>
            <person name="Badouin H."/>
            <person name="Gouzy J."/>
            <person name="Grassa C.J."/>
            <person name="Murat F."/>
            <person name="Staton S.E."/>
            <person name="Cottret L."/>
            <person name="Lelandais-Briere C."/>
            <person name="Owens G.L."/>
            <person name="Carrere S."/>
            <person name="Mayjonade B."/>
            <person name="Legrand L."/>
            <person name="Gill N."/>
            <person name="Kane N.C."/>
            <person name="Bowers J.E."/>
            <person name="Hubner S."/>
            <person name="Bellec A."/>
            <person name="Berard A."/>
            <person name="Berges H."/>
            <person name="Blanchet N."/>
            <person name="Boniface M.C."/>
            <person name="Brunel D."/>
            <person name="Catrice O."/>
            <person name="Chaidir N."/>
            <person name="Claudel C."/>
            <person name="Donnadieu C."/>
            <person name="Faraut T."/>
            <person name="Fievet G."/>
            <person name="Helmstetter N."/>
            <person name="King M."/>
            <person name="Knapp S.J."/>
            <person name="Lai Z."/>
            <person name="Le Paslier M.C."/>
            <person name="Lippi Y."/>
            <person name="Lorenzon L."/>
            <person name="Mandel J.R."/>
            <person name="Marage G."/>
            <person name="Marchand G."/>
            <person name="Marquand E."/>
            <person name="Bret-Mestries E."/>
            <person name="Morien E."/>
            <person name="Nambeesan S."/>
            <person name="Nguyen T."/>
            <person name="Pegot-Espagnet P."/>
            <person name="Pouilly N."/>
            <person name="Raftis F."/>
            <person name="Sallet E."/>
            <person name="Schiex T."/>
            <person name="Thomas J."/>
            <person name="Vandecasteele C."/>
            <person name="Vares D."/>
            <person name="Vear F."/>
            <person name="Vautrin S."/>
            <person name="Crespi M."/>
            <person name="Mangin B."/>
            <person name="Burke J.M."/>
            <person name="Salse J."/>
            <person name="Munos S."/>
            <person name="Vincourt P."/>
            <person name="Rieseberg L.H."/>
            <person name="Langlade N.B."/>
        </authorList>
    </citation>
    <scope>NUCLEOTIDE SEQUENCE</scope>
    <source>
        <tissue evidence="1">Leaves</tissue>
    </source>
</reference>
<dbReference type="PANTHER" id="PTHR47303:SF1">
    <property type="entry name" value="NF-KAPPA-B INHIBITOR BETA"/>
    <property type="match status" value="1"/>
</dbReference>
<proteinExistence type="predicted"/>
<dbReference type="PANTHER" id="PTHR47303">
    <property type="match status" value="1"/>
</dbReference>
<dbReference type="Gramene" id="mRNA:HanXRQr2_Chr08g0331601">
    <property type="protein sequence ID" value="CDS:HanXRQr2_Chr08g0331601.1"/>
    <property type="gene ID" value="HanXRQr2_Chr08g0331601"/>
</dbReference>
<evidence type="ECO:0000313" key="2">
    <source>
        <dbReference type="Proteomes" id="UP000215914"/>
    </source>
</evidence>
<comment type="caution">
    <text evidence="1">The sequence shown here is derived from an EMBL/GenBank/DDBJ whole genome shotgun (WGS) entry which is preliminary data.</text>
</comment>
<gene>
    <name evidence="1" type="ORF">HanXRQr2_Chr08g0331601</name>
</gene>
<keyword evidence="2" id="KW-1185">Reference proteome</keyword>
<evidence type="ECO:0008006" key="3">
    <source>
        <dbReference type="Google" id="ProtNLM"/>
    </source>
</evidence>